<proteinExistence type="predicted"/>
<sequence length="143" mass="16447">MGAYTNAASYTFLVEYYIRNWGGQNTSEQLIPIEYIQKAAAMKDRVKNIVVRDRFEAGSITTHTVIPRSKYKSITVPTDVAVLKHYRTCRDDWKPKYDCINGAGAFQRLTDDSLKKKLEQFIVKDNVTLHDAILHTIKYLDVN</sequence>
<gene>
    <name evidence="1" type="ORF">CHS0354_004366</name>
</gene>
<name>A0AAE0VQA1_9BIVA</name>
<reference evidence="1" key="1">
    <citation type="journal article" date="2021" name="Genome Biol. Evol.">
        <title>A High-Quality Reference Genome for a Parasitic Bivalve with Doubly Uniparental Inheritance (Bivalvia: Unionida).</title>
        <authorList>
            <person name="Smith C.H."/>
        </authorList>
    </citation>
    <scope>NUCLEOTIDE SEQUENCE</scope>
    <source>
        <strain evidence="1">CHS0354</strain>
    </source>
</reference>
<accession>A0AAE0VQA1</accession>
<evidence type="ECO:0000313" key="1">
    <source>
        <dbReference type="EMBL" id="KAK3586259.1"/>
    </source>
</evidence>
<evidence type="ECO:0000313" key="2">
    <source>
        <dbReference type="Proteomes" id="UP001195483"/>
    </source>
</evidence>
<keyword evidence="2" id="KW-1185">Reference proteome</keyword>
<comment type="caution">
    <text evidence="1">The sequence shown here is derived from an EMBL/GenBank/DDBJ whole genome shotgun (WGS) entry which is preliminary data.</text>
</comment>
<reference evidence="1" key="3">
    <citation type="submission" date="2023-05" db="EMBL/GenBank/DDBJ databases">
        <authorList>
            <person name="Smith C.H."/>
        </authorList>
    </citation>
    <scope>NUCLEOTIDE SEQUENCE</scope>
    <source>
        <strain evidence="1">CHS0354</strain>
        <tissue evidence="1">Mantle</tissue>
    </source>
</reference>
<dbReference type="EMBL" id="JAEAOA010000327">
    <property type="protein sequence ID" value="KAK3586259.1"/>
    <property type="molecule type" value="Genomic_DNA"/>
</dbReference>
<protein>
    <submittedName>
        <fullName evidence="1">Uncharacterized protein</fullName>
    </submittedName>
</protein>
<dbReference type="AlphaFoldDB" id="A0AAE0VQA1"/>
<reference evidence="1" key="2">
    <citation type="journal article" date="2021" name="Genome Biol. Evol.">
        <title>Developing a high-quality reference genome for a parasitic bivalve with doubly uniparental inheritance (Bivalvia: Unionida).</title>
        <authorList>
            <person name="Smith C.H."/>
        </authorList>
    </citation>
    <scope>NUCLEOTIDE SEQUENCE</scope>
    <source>
        <strain evidence="1">CHS0354</strain>
        <tissue evidence="1">Mantle</tissue>
    </source>
</reference>
<dbReference type="Proteomes" id="UP001195483">
    <property type="component" value="Unassembled WGS sequence"/>
</dbReference>
<organism evidence="1 2">
    <name type="scientific">Potamilus streckersoni</name>
    <dbReference type="NCBI Taxonomy" id="2493646"/>
    <lineage>
        <taxon>Eukaryota</taxon>
        <taxon>Metazoa</taxon>
        <taxon>Spiralia</taxon>
        <taxon>Lophotrochozoa</taxon>
        <taxon>Mollusca</taxon>
        <taxon>Bivalvia</taxon>
        <taxon>Autobranchia</taxon>
        <taxon>Heteroconchia</taxon>
        <taxon>Palaeoheterodonta</taxon>
        <taxon>Unionida</taxon>
        <taxon>Unionoidea</taxon>
        <taxon>Unionidae</taxon>
        <taxon>Ambleminae</taxon>
        <taxon>Lampsilini</taxon>
        <taxon>Potamilus</taxon>
    </lineage>
</organism>